<evidence type="ECO:0000313" key="1">
    <source>
        <dbReference type="EMBL" id="TQS19073.1"/>
    </source>
</evidence>
<reference evidence="1 2" key="1">
    <citation type="submission" date="2019-07" db="EMBL/GenBank/DDBJ databases">
        <title>Microbispora hainanensis DSM 45428.</title>
        <authorList>
            <person name="Thawai C."/>
        </authorList>
    </citation>
    <scope>NUCLEOTIDE SEQUENCE [LARGE SCALE GENOMIC DNA]</scope>
    <source>
        <strain evidence="1 2">DSM 45428</strain>
    </source>
</reference>
<accession>A0A544YQL8</accession>
<proteinExistence type="predicted"/>
<dbReference type="AlphaFoldDB" id="A0A544YQL8"/>
<gene>
    <name evidence="1" type="ORF">FLX08_22110</name>
</gene>
<sequence length="84" mass="9728">MGLTRWVRARSEYYLMVDAQDRVGTRLGGRRPHPPRGGEIFWRRVYVPVFHRLPLKLRNSIIARMPGSHQQAWTPQPPSKGPAI</sequence>
<dbReference type="RefSeq" id="WP_142620851.1">
    <property type="nucleotide sequence ID" value="NZ_VIRM01000027.1"/>
</dbReference>
<organism evidence="1 2">
    <name type="scientific">Microbispora hainanensis</name>
    <dbReference type="NCBI Taxonomy" id="568844"/>
    <lineage>
        <taxon>Bacteria</taxon>
        <taxon>Bacillati</taxon>
        <taxon>Actinomycetota</taxon>
        <taxon>Actinomycetes</taxon>
        <taxon>Streptosporangiales</taxon>
        <taxon>Streptosporangiaceae</taxon>
        <taxon>Microbispora</taxon>
    </lineage>
</organism>
<dbReference type="Proteomes" id="UP000316541">
    <property type="component" value="Unassembled WGS sequence"/>
</dbReference>
<evidence type="ECO:0000313" key="2">
    <source>
        <dbReference type="Proteomes" id="UP000316541"/>
    </source>
</evidence>
<comment type="caution">
    <text evidence="1">The sequence shown here is derived from an EMBL/GenBank/DDBJ whole genome shotgun (WGS) entry which is preliminary data.</text>
</comment>
<name>A0A544YQL8_9ACTN</name>
<protein>
    <submittedName>
        <fullName evidence="1">Uncharacterized protein</fullName>
    </submittedName>
</protein>
<dbReference type="EMBL" id="VIRM01000027">
    <property type="protein sequence ID" value="TQS19073.1"/>
    <property type="molecule type" value="Genomic_DNA"/>
</dbReference>